<reference evidence="2 3" key="1">
    <citation type="journal article" date="2021" name="Nat. Commun.">
        <title>Genetic determinants of endophytism in the Arabidopsis root mycobiome.</title>
        <authorList>
            <person name="Mesny F."/>
            <person name="Miyauchi S."/>
            <person name="Thiergart T."/>
            <person name="Pickel B."/>
            <person name="Atanasova L."/>
            <person name="Karlsson M."/>
            <person name="Huettel B."/>
            <person name="Barry K.W."/>
            <person name="Haridas S."/>
            <person name="Chen C."/>
            <person name="Bauer D."/>
            <person name="Andreopoulos W."/>
            <person name="Pangilinan J."/>
            <person name="LaButti K."/>
            <person name="Riley R."/>
            <person name="Lipzen A."/>
            <person name="Clum A."/>
            <person name="Drula E."/>
            <person name="Henrissat B."/>
            <person name="Kohler A."/>
            <person name="Grigoriev I.V."/>
            <person name="Martin F.M."/>
            <person name="Hacquard S."/>
        </authorList>
    </citation>
    <scope>NUCLEOTIDE SEQUENCE [LARGE SCALE GENOMIC DNA]</scope>
    <source>
        <strain evidence="2 3">MPI-CAGE-CH-0241</strain>
    </source>
</reference>
<dbReference type="Proteomes" id="UP000777438">
    <property type="component" value="Unassembled WGS sequence"/>
</dbReference>
<evidence type="ECO:0000313" key="3">
    <source>
        <dbReference type="Proteomes" id="UP000777438"/>
    </source>
</evidence>
<evidence type="ECO:0000256" key="1">
    <source>
        <dbReference type="SAM" id="MobiDB-lite"/>
    </source>
</evidence>
<evidence type="ECO:0000313" key="2">
    <source>
        <dbReference type="EMBL" id="KAH6869003.1"/>
    </source>
</evidence>
<feature type="region of interest" description="Disordered" evidence="1">
    <location>
        <begin position="1"/>
        <end position="83"/>
    </location>
</feature>
<dbReference type="AlphaFoldDB" id="A0A9P8VPT1"/>
<feature type="compositionally biased region" description="Polar residues" evidence="1">
    <location>
        <begin position="1"/>
        <end position="14"/>
    </location>
</feature>
<organism evidence="2 3">
    <name type="scientific">Thelonectria olida</name>
    <dbReference type="NCBI Taxonomy" id="1576542"/>
    <lineage>
        <taxon>Eukaryota</taxon>
        <taxon>Fungi</taxon>
        <taxon>Dikarya</taxon>
        <taxon>Ascomycota</taxon>
        <taxon>Pezizomycotina</taxon>
        <taxon>Sordariomycetes</taxon>
        <taxon>Hypocreomycetidae</taxon>
        <taxon>Hypocreales</taxon>
        <taxon>Nectriaceae</taxon>
        <taxon>Thelonectria</taxon>
    </lineage>
</organism>
<gene>
    <name evidence="2" type="ORF">B0T10DRAFT_467523</name>
</gene>
<proteinExistence type="predicted"/>
<sequence>MASFQPTFTGQVGSNPRAVWQSQAQQPAAPGIPASIHSASVTKRRRRRSARTAVQQSRGYETRASAADTKGQRSLASGAPQKQPLFAFQDESIQLPRGQEDNALLDGQQNFDFTGSVGQPFEQAAGGIFDNNSYMTAHNSQKSLRALNDKLTSLERTLNHKMTYLEQHIVRMTRMENSIPEVTGERVVSVVMNSITAMVNNMPLQTAAPTE</sequence>
<keyword evidence="3" id="KW-1185">Reference proteome</keyword>
<accession>A0A9P8VPT1</accession>
<dbReference type="EMBL" id="JAGPYM010000082">
    <property type="protein sequence ID" value="KAH6869003.1"/>
    <property type="molecule type" value="Genomic_DNA"/>
</dbReference>
<protein>
    <submittedName>
        <fullName evidence="2">Uncharacterized protein</fullName>
    </submittedName>
</protein>
<comment type="caution">
    <text evidence="2">The sequence shown here is derived from an EMBL/GenBank/DDBJ whole genome shotgun (WGS) entry which is preliminary data.</text>
</comment>
<feature type="compositionally biased region" description="Low complexity" evidence="1">
    <location>
        <begin position="21"/>
        <end position="41"/>
    </location>
</feature>
<name>A0A9P8VPT1_9HYPO</name>